<dbReference type="Proteomes" id="UP000828390">
    <property type="component" value="Unassembled WGS sequence"/>
</dbReference>
<evidence type="ECO:0000313" key="1">
    <source>
        <dbReference type="EMBL" id="KAH3860201.1"/>
    </source>
</evidence>
<proteinExistence type="predicted"/>
<organism evidence="1 2">
    <name type="scientific">Dreissena polymorpha</name>
    <name type="common">Zebra mussel</name>
    <name type="synonym">Mytilus polymorpha</name>
    <dbReference type="NCBI Taxonomy" id="45954"/>
    <lineage>
        <taxon>Eukaryota</taxon>
        <taxon>Metazoa</taxon>
        <taxon>Spiralia</taxon>
        <taxon>Lophotrochozoa</taxon>
        <taxon>Mollusca</taxon>
        <taxon>Bivalvia</taxon>
        <taxon>Autobranchia</taxon>
        <taxon>Heteroconchia</taxon>
        <taxon>Euheterodonta</taxon>
        <taxon>Imparidentia</taxon>
        <taxon>Neoheterodontei</taxon>
        <taxon>Myida</taxon>
        <taxon>Dreissenoidea</taxon>
        <taxon>Dreissenidae</taxon>
        <taxon>Dreissena</taxon>
    </lineage>
</organism>
<dbReference type="AlphaFoldDB" id="A0A9D4LP01"/>
<evidence type="ECO:0000313" key="2">
    <source>
        <dbReference type="Proteomes" id="UP000828390"/>
    </source>
</evidence>
<gene>
    <name evidence="1" type="ORF">DPMN_023093</name>
</gene>
<dbReference type="EMBL" id="JAIWYP010000002">
    <property type="protein sequence ID" value="KAH3860201.1"/>
    <property type="molecule type" value="Genomic_DNA"/>
</dbReference>
<comment type="caution">
    <text evidence="1">The sequence shown here is derived from an EMBL/GenBank/DDBJ whole genome shotgun (WGS) entry which is preliminary data.</text>
</comment>
<reference evidence="1" key="1">
    <citation type="journal article" date="2019" name="bioRxiv">
        <title>The Genome of the Zebra Mussel, Dreissena polymorpha: A Resource for Invasive Species Research.</title>
        <authorList>
            <person name="McCartney M.A."/>
            <person name="Auch B."/>
            <person name="Kono T."/>
            <person name="Mallez S."/>
            <person name="Zhang Y."/>
            <person name="Obille A."/>
            <person name="Becker A."/>
            <person name="Abrahante J.E."/>
            <person name="Garbe J."/>
            <person name="Badalamenti J.P."/>
            <person name="Herman A."/>
            <person name="Mangelson H."/>
            <person name="Liachko I."/>
            <person name="Sullivan S."/>
            <person name="Sone E.D."/>
            <person name="Koren S."/>
            <person name="Silverstein K.A.T."/>
            <person name="Beckman K.B."/>
            <person name="Gohl D.M."/>
        </authorList>
    </citation>
    <scope>NUCLEOTIDE SEQUENCE</scope>
    <source>
        <strain evidence="1">Duluth1</strain>
        <tissue evidence="1">Whole animal</tissue>
    </source>
</reference>
<protein>
    <submittedName>
        <fullName evidence="1">Uncharacterized protein</fullName>
    </submittedName>
</protein>
<reference evidence="1" key="2">
    <citation type="submission" date="2020-11" db="EMBL/GenBank/DDBJ databases">
        <authorList>
            <person name="McCartney M.A."/>
            <person name="Auch B."/>
            <person name="Kono T."/>
            <person name="Mallez S."/>
            <person name="Becker A."/>
            <person name="Gohl D.M."/>
            <person name="Silverstein K.A.T."/>
            <person name="Koren S."/>
            <person name="Bechman K.B."/>
            <person name="Herman A."/>
            <person name="Abrahante J.E."/>
            <person name="Garbe J."/>
        </authorList>
    </citation>
    <scope>NUCLEOTIDE SEQUENCE</scope>
    <source>
        <strain evidence="1">Duluth1</strain>
        <tissue evidence="1">Whole animal</tissue>
    </source>
</reference>
<sequence>MFISTVVTEVLVLRVFCRPNQNASPSSGEWISLGFEREGSTQIVILKMDQRFSCQQIHYNINNIQLYTPKVCALNDNGSTNDNGGTNRN</sequence>
<keyword evidence="2" id="KW-1185">Reference proteome</keyword>
<accession>A0A9D4LP01</accession>
<name>A0A9D4LP01_DREPO</name>